<name>A0A381UWT8_9ZZZZ</name>
<dbReference type="EMBL" id="UINC01007306">
    <property type="protein sequence ID" value="SVA32585.1"/>
    <property type="molecule type" value="Genomic_DNA"/>
</dbReference>
<organism evidence="2">
    <name type="scientific">marine metagenome</name>
    <dbReference type="NCBI Taxonomy" id="408172"/>
    <lineage>
        <taxon>unclassified sequences</taxon>
        <taxon>metagenomes</taxon>
        <taxon>ecological metagenomes</taxon>
    </lineage>
</organism>
<keyword evidence="1" id="KW-0472">Membrane</keyword>
<gene>
    <name evidence="2" type="ORF">METZ01_LOCUS85439</name>
</gene>
<evidence type="ECO:0000256" key="1">
    <source>
        <dbReference type="SAM" id="Phobius"/>
    </source>
</evidence>
<keyword evidence="1" id="KW-0812">Transmembrane</keyword>
<proteinExistence type="predicted"/>
<reference evidence="2" key="1">
    <citation type="submission" date="2018-05" db="EMBL/GenBank/DDBJ databases">
        <authorList>
            <person name="Lanie J.A."/>
            <person name="Ng W.-L."/>
            <person name="Kazmierczak K.M."/>
            <person name="Andrzejewski T.M."/>
            <person name="Davidsen T.M."/>
            <person name="Wayne K.J."/>
            <person name="Tettelin H."/>
            <person name="Glass J.I."/>
            <person name="Rusch D."/>
            <person name="Podicherti R."/>
            <person name="Tsui H.-C.T."/>
            <person name="Winkler M.E."/>
        </authorList>
    </citation>
    <scope>NUCLEOTIDE SEQUENCE</scope>
</reference>
<protein>
    <submittedName>
        <fullName evidence="2">Uncharacterized protein</fullName>
    </submittedName>
</protein>
<keyword evidence="1" id="KW-1133">Transmembrane helix</keyword>
<accession>A0A381UWT8</accession>
<evidence type="ECO:0000313" key="2">
    <source>
        <dbReference type="EMBL" id="SVA32585.1"/>
    </source>
</evidence>
<dbReference type="AlphaFoldDB" id="A0A381UWT8"/>
<sequence length="62" mass="7085">MEQKEDEGKLEMSLRILGNEIIGFKMVVDDFKMKWMLLGIIALAAISFVMVEFGPQLMETFA</sequence>
<feature type="transmembrane region" description="Helical" evidence="1">
    <location>
        <begin position="35"/>
        <end position="54"/>
    </location>
</feature>